<keyword evidence="8" id="KW-1133">Transmembrane helix</keyword>
<evidence type="ECO:0000256" key="1">
    <source>
        <dbReference type="ARBA" id="ARBA00004613"/>
    </source>
</evidence>
<accession>A0A251N6B3</accession>
<organism evidence="9 10">
    <name type="scientific">Prunus persica</name>
    <name type="common">Peach</name>
    <name type="synonym">Amygdalus persica</name>
    <dbReference type="NCBI Taxonomy" id="3760"/>
    <lineage>
        <taxon>Eukaryota</taxon>
        <taxon>Viridiplantae</taxon>
        <taxon>Streptophyta</taxon>
        <taxon>Embryophyta</taxon>
        <taxon>Tracheophyta</taxon>
        <taxon>Spermatophyta</taxon>
        <taxon>Magnoliopsida</taxon>
        <taxon>eudicotyledons</taxon>
        <taxon>Gunneridae</taxon>
        <taxon>Pentapetalae</taxon>
        <taxon>rosids</taxon>
        <taxon>fabids</taxon>
        <taxon>Rosales</taxon>
        <taxon>Rosaceae</taxon>
        <taxon>Amygdaloideae</taxon>
        <taxon>Amygdaleae</taxon>
        <taxon>Prunus</taxon>
    </lineage>
</organism>
<keyword evidence="10" id="KW-1185">Reference proteome</keyword>
<feature type="transmembrane region" description="Helical" evidence="8">
    <location>
        <begin position="12"/>
        <end position="30"/>
    </location>
</feature>
<name>A0A251N6B3_PRUPE</name>
<dbReference type="Gramene" id="ONH94875">
    <property type="protein sequence ID" value="ONH94875"/>
    <property type="gene ID" value="PRUPE_7G036700"/>
</dbReference>
<evidence type="ECO:0000256" key="7">
    <source>
        <dbReference type="RuleBase" id="RU367102"/>
    </source>
</evidence>
<dbReference type="Proteomes" id="UP000006882">
    <property type="component" value="Chromosome G7"/>
</dbReference>
<evidence type="ECO:0000313" key="9">
    <source>
        <dbReference type="EMBL" id="ONH94875.1"/>
    </source>
</evidence>
<comment type="subcellular location">
    <subcellularLocation>
        <location evidence="1 7">Secreted</location>
    </subcellularLocation>
</comment>
<evidence type="ECO:0000256" key="5">
    <source>
        <dbReference type="ARBA" id="ARBA00022729"/>
    </source>
</evidence>
<keyword evidence="8" id="KW-0812">Transmembrane</keyword>
<comment type="function">
    <text evidence="7">Controls stomatal patterning.</text>
</comment>
<dbReference type="STRING" id="3760.A0A251N6B3"/>
<protein>
    <recommendedName>
        <fullName evidence="7">Epidermal patterning factor-like protein</fullName>
    </recommendedName>
</protein>
<evidence type="ECO:0000256" key="6">
    <source>
        <dbReference type="ARBA" id="ARBA00023157"/>
    </source>
</evidence>
<evidence type="ECO:0000256" key="4">
    <source>
        <dbReference type="ARBA" id="ARBA00022525"/>
    </source>
</evidence>
<dbReference type="PANTHER" id="PTHR33109">
    <property type="entry name" value="EPIDERMAL PATTERNING FACTOR-LIKE PROTEIN 4"/>
    <property type="match status" value="1"/>
</dbReference>
<keyword evidence="5" id="KW-0732">Signal</keyword>
<keyword evidence="3 7" id="KW-0217">Developmental protein</keyword>
<keyword evidence="4 7" id="KW-0964">Secreted</keyword>
<sequence length="114" mass="12633">MMASSSRKYPNGLMITVIVIVFSLTLFSFVSEANSMAVRDGDHQQLEKQMKMVLGSKPPGCVNRCVGCIPCTPTQVVSPPDKNNNPKATNTNQGDEGYYLLSWKCKCRNKLFEP</sequence>
<evidence type="ECO:0000313" key="10">
    <source>
        <dbReference type="Proteomes" id="UP000006882"/>
    </source>
</evidence>
<dbReference type="EMBL" id="CM007657">
    <property type="protein sequence ID" value="ONH94875.1"/>
    <property type="molecule type" value="Genomic_DNA"/>
</dbReference>
<proteinExistence type="inferred from homology"/>
<evidence type="ECO:0000256" key="2">
    <source>
        <dbReference type="ARBA" id="ARBA00008127"/>
    </source>
</evidence>
<dbReference type="Pfam" id="PF17181">
    <property type="entry name" value="EPF"/>
    <property type="match status" value="1"/>
</dbReference>
<dbReference type="GO" id="GO:0010052">
    <property type="term" value="P:guard cell differentiation"/>
    <property type="evidence" value="ECO:0000318"/>
    <property type="project" value="GO_Central"/>
</dbReference>
<evidence type="ECO:0000256" key="3">
    <source>
        <dbReference type="ARBA" id="ARBA00022473"/>
    </source>
</evidence>
<comment type="similarity">
    <text evidence="2 7">Belongs to the plant cysteine rich small secretory peptide family. Epidermal patterning factor subfamily.</text>
</comment>
<dbReference type="AlphaFoldDB" id="A0A251N6B3"/>
<dbReference type="eggNOG" id="ENOG502S5F3">
    <property type="taxonomic scope" value="Eukaryota"/>
</dbReference>
<dbReference type="PANTHER" id="PTHR33109:SF60">
    <property type="entry name" value="EPIDERMAL PATTERNING FACTOR-LIKE PROTEIN 8"/>
    <property type="match status" value="1"/>
</dbReference>
<keyword evidence="8" id="KW-0472">Membrane</keyword>
<gene>
    <name evidence="9" type="ORF">PRUPE_7G036700</name>
</gene>
<dbReference type="InterPro" id="IPR039455">
    <property type="entry name" value="EPFL"/>
</dbReference>
<reference evidence="9 10" key="1">
    <citation type="journal article" date="2013" name="Nat. Genet.">
        <title>The high-quality draft genome of peach (Prunus persica) identifies unique patterns of genetic diversity, domestication and genome evolution.</title>
        <authorList>
            <consortium name="International Peach Genome Initiative"/>
            <person name="Verde I."/>
            <person name="Abbott A.G."/>
            <person name="Scalabrin S."/>
            <person name="Jung S."/>
            <person name="Shu S."/>
            <person name="Marroni F."/>
            <person name="Zhebentyayeva T."/>
            <person name="Dettori M.T."/>
            <person name="Grimwood J."/>
            <person name="Cattonaro F."/>
            <person name="Zuccolo A."/>
            <person name="Rossini L."/>
            <person name="Jenkins J."/>
            <person name="Vendramin E."/>
            <person name="Meisel L.A."/>
            <person name="Decroocq V."/>
            <person name="Sosinski B."/>
            <person name="Prochnik S."/>
            <person name="Mitros T."/>
            <person name="Policriti A."/>
            <person name="Cipriani G."/>
            <person name="Dondini L."/>
            <person name="Ficklin S."/>
            <person name="Goodstein D.M."/>
            <person name="Xuan P."/>
            <person name="Del Fabbro C."/>
            <person name="Aramini V."/>
            <person name="Copetti D."/>
            <person name="Gonzalez S."/>
            <person name="Horner D.S."/>
            <person name="Falchi R."/>
            <person name="Lucas S."/>
            <person name="Mica E."/>
            <person name="Maldonado J."/>
            <person name="Lazzari B."/>
            <person name="Bielenberg D."/>
            <person name="Pirona R."/>
            <person name="Miculan M."/>
            <person name="Barakat A."/>
            <person name="Testolin R."/>
            <person name="Stella A."/>
            <person name="Tartarini S."/>
            <person name="Tonutti P."/>
            <person name="Arus P."/>
            <person name="Orellana A."/>
            <person name="Wells C."/>
            <person name="Main D."/>
            <person name="Vizzotto G."/>
            <person name="Silva H."/>
            <person name="Salamini F."/>
            <person name="Schmutz J."/>
            <person name="Morgante M."/>
            <person name="Rokhsar D.S."/>
        </authorList>
    </citation>
    <scope>NUCLEOTIDE SEQUENCE [LARGE SCALE GENOMIC DNA]</scope>
    <source>
        <strain evidence="10">cv. Nemared</strain>
    </source>
</reference>
<dbReference type="GO" id="GO:0005576">
    <property type="term" value="C:extracellular region"/>
    <property type="evidence" value="ECO:0007669"/>
    <property type="project" value="UniProtKB-SubCell"/>
</dbReference>
<keyword evidence="6" id="KW-1015">Disulfide bond</keyword>
<evidence type="ECO:0000256" key="8">
    <source>
        <dbReference type="SAM" id="Phobius"/>
    </source>
</evidence>